<evidence type="ECO:0000313" key="3">
    <source>
        <dbReference type="Proteomes" id="UP000292082"/>
    </source>
</evidence>
<evidence type="ECO:0000259" key="1">
    <source>
        <dbReference type="Pfam" id="PF12937"/>
    </source>
</evidence>
<dbReference type="AlphaFoldDB" id="A0A4V2K8A2"/>
<name>A0A4V2K8A2_9APHY</name>
<accession>A0A4V2K8A2</accession>
<organism evidence="2 3">
    <name type="scientific">Dichomitus squalens</name>
    <dbReference type="NCBI Taxonomy" id="114155"/>
    <lineage>
        <taxon>Eukaryota</taxon>
        <taxon>Fungi</taxon>
        <taxon>Dikarya</taxon>
        <taxon>Basidiomycota</taxon>
        <taxon>Agaricomycotina</taxon>
        <taxon>Agaricomycetes</taxon>
        <taxon>Polyporales</taxon>
        <taxon>Polyporaceae</taxon>
        <taxon>Dichomitus</taxon>
    </lineage>
</organism>
<sequence length="252" mass="29086">MDFPPLADPTSADDNNQYYHSLFSAWIWVEEPERLMYLPHPSLPIVSSIDTLPPELLSRVFQEVQEEEQEEDEWGEADLRLTTQWLAVTRVCSYWRDVAYATPLLWRTVDIDRSLEWLQRCLILSGTVPLRLRLHNPSRMAAASRLLIEHAGRIQRLRVSGRETIESLNKLEPLFSITLPILEELHLNVDVENASSSMSSFDLVLPHLLDVDPGRLPAIRTLKVVGVGLPWTFPLPRHLHTLEWTPWRHAPL</sequence>
<dbReference type="Gene3D" id="1.20.1280.50">
    <property type="match status" value="1"/>
</dbReference>
<feature type="domain" description="F-box" evidence="1">
    <location>
        <begin position="49"/>
        <end position="111"/>
    </location>
</feature>
<proteinExistence type="predicted"/>
<evidence type="ECO:0000313" key="2">
    <source>
        <dbReference type="EMBL" id="TBU59258.1"/>
    </source>
</evidence>
<reference evidence="2 3" key="1">
    <citation type="submission" date="2019-01" db="EMBL/GenBank/DDBJ databases">
        <title>Draft genome sequences of three monokaryotic isolates of the white-rot basidiomycete fungus Dichomitus squalens.</title>
        <authorList>
            <consortium name="DOE Joint Genome Institute"/>
            <person name="Lopez S.C."/>
            <person name="Andreopoulos B."/>
            <person name="Pangilinan J."/>
            <person name="Lipzen A."/>
            <person name="Riley R."/>
            <person name="Ahrendt S."/>
            <person name="Ng V."/>
            <person name="Barry K."/>
            <person name="Daum C."/>
            <person name="Grigoriev I.V."/>
            <person name="Hilden K.S."/>
            <person name="Makela M.R."/>
            <person name="de Vries R.P."/>
        </authorList>
    </citation>
    <scope>NUCLEOTIDE SEQUENCE [LARGE SCALE GENOMIC DNA]</scope>
    <source>
        <strain evidence="2 3">CBS 464.89</strain>
    </source>
</reference>
<dbReference type="Proteomes" id="UP000292082">
    <property type="component" value="Unassembled WGS sequence"/>
</dbReference>
<dbReference type="EMBL" id="ML145115">
    <property type="protein sequence ID" value="TBU59258.1"/>
    <property type="molecule type" value="Genomic_DNA"/>
</dbReference>
<protein>
    <recommendedName>
        <fullName evidence="1">F-box domain-containing protein</fullName>
    </recommendedName>
</protein>
<dbReference type="InterPro" id="IPR001810">
    <property type="entry name" value="F-box_dom"/>
</dbReference>
<keyword evidence="3" id="KW-1185">Reference proteome</keyword>
<dbReference type="Pfam" id="PF12937">
    <property type="entry name" value="F-box-like"/>
    <property type="match status" value="1"/>
</dbReference>
<gene>
    <name evidence="2" type="ORF">BD310DRAFT_925187</name>
</gene>